<evidence type="ECO:0000256" key="1">
    <source>
        <dbReference type="SAM" id="MobiDB-lite"/>
    </source>
</evidence>
<accession>A0A3R6YSN0</accession>
<evidence type="ECO:0000313" key="3">
    <source>
        <dbReference type="Proteomes" id="UP000285060"/>
    </source>
</evidence>
<sequence>MCVQSAPCNAEDQSLVFDAINVVEGYILATPHMKAKYAYLLPSVQQLKQELSYYMAGLLEGTYDGPVITDDEQDSMSPSSLIEPILADEEIATTIKAPPVKPPVIRCNVCWGEESYANDAIVICDDCNDVSNPLLRAALDDGLLQKYATTSGSFSLSASHPSMHLCRGAELVAINDISLKGITLTQLTDEILPQCRAIRRHRRALVKELTAIPLPPLEEGDMVQVAARTWPGINKLGGAGRIKAKHATSTEGVYLYDIAYILGGGEKGVEREYITPVTADNPVHIAPSDLNDDNDERWTLYAECTLPTTNYARPSACSAGFRLKFQELVEEGDEDNARLDEMTDSVTIKATPCYRSIVVTCIEGEDDAWIGEDEILKDLTACQAKLKHVESVAQNTLTVAMDKLAAEKKQAYRNKLDRVLATQYENMYRAMVQLEDEDSEDDRSEDAAQTDETVEPTEDDDEPLNPLFASISETATETCVMCCVSGGDLAATSCGNKAHIMCLLYTPETYFENNLGYGIANVAPERARLVCDLCKKATGMNKKLLTAAHPSAPPPVESMRVVLSAQPPPAKQPRHITEGGLQQDRFPAPDAQEFDVGDTVDVVPRLWSGMNKPGGVGRVKAKHVDANQVWTYDIDYVLGSREKGVPGGYVSRYRAELTASQSAAPKKKRRRSTLSTPK</sequence>
<dbReference type="PANTHER" id="PTHR13793:SF107">
    <property type="entry name" value="BROMODOMAIN-CONTAINING PROTEIN HOMOLOG"/>
    <property type="match status" value="1"/>
</dbReference>
<dbReference type="Proteomes" id="UP000285060">
    <property type="component" value="Unassembled WGS sequence"/>
</dbReference>
<evidence type="ECO:0000313" key="2">
    <source>
        <dbReference type="EMBL" id="RHY23140.1"/>
    </source>
</evidence>
<dbReference type="AlphaFoldDB" id="A0A3R6YSN0"/>
<feature type="region of interest" description="Disordered" evidence="1">
    <location>
        <begin position="434"/>
        <end position="466"/>
    </location>
</feature>
<dbReference type="VEuPathDB" id="FungiDB:H310_12681"/>
<dbReference type="InterPro" id="IPR050701">
    <property type="entry name" value="Histone_Mod_Regulator"/>
</dbReference>
<dbReference type="EMBL" id="QUSY01001908">
    <property type="protein sequence ID" value="RHY23140.1"/>
    <property type="molecule type" value="Genomic_DNA"/>
</dbReference>
<feature type="compositionally biased region" description="Acidic residues" evidence="1">
    <location>
        <begin position="434"/>
        <end position="463"/>
    </location>
</feature>
<reference evidence="2 3" key="1">
    <citation type="submission" date="2018-08" db="EMBL/GenBank/DDBJ databases">
        <title>Aphanomyces genome sequencing and annotation.</title>
        <authorList>
            <person name="Minardi D."/>
            <person name="Oidtmann B."/>
            <person name="Van Der Giezen M."/>
            <person name="Studholme D.J."/>
        </authorList>
    </citation>
    <scope>NUCLEOTIDE SEQUENCE [LARGE SCALE GENOMIC DNA]</scope>
    <source>
        <strain evidence="2 3">NJM0002</strain>
    </source>
</reference>
<gene>
    <name evidence="2" type="ORF">DYB32_009297</name>
</gene>
<keyword evidence="3" id="KW-1185">Reference proteome</keyword>
<feature type="region of interest" description="Disordered" evidence="1">
    <location>
        <begin position="658"/>
        <end position="678"/>
    </location>
</feature>
<name>A0A3R6YSN0_9STRA</name>
<organism evidence="2 3">
    <name type="scientific">Aphanomyces invadans</name>
    <dbReference type="NCBI Taxonomy" id="157072"/>
    <lineage>
        <taxon>Eukaryota</taxon>
        <taxon>Sar</taxon>
        <taxon>Stramenopiles</taxon>
        <taxon>Oomycota</taxon>
        <taxon>Saprolegniomycetes</taxon>
        <taxon>Saprolegniales</taxon>
        <taxon>Verrucalvaceae</taxon>
        <taxon>Aphanomyces</taxon>
    </lineage>
</organism>
<proteinExistence type="predicted"/>
<dbReference type="PANTHER" id="PTHR13793">
    <property type="entry name" value="PHD FINGER PROTEINS"/>
    <property type="match status" value="1"/>
</dbReference>
<comment type="caution">
    <text evidence="2">The sequence shown here is derived from an EMBL/GenBank/DDBJ whole genome shotgun (WGS) entry which is preliminary data.</text>
</comment>
<dbReference type="GO" id="GO:0006357">
    <property type="term" value="P:regulation of transcription by RNA polymerase II"/>
    <property type="evidence" value="ECO:0007669"/>
    <property type="project" value="TreeGrafter"/>
</dbReference>
<protein>
    <submittedName>
        <fullName evidence="2">Uncharacterized protein</fullName>
    </submittedName>
</protein>